<dbReference type="SUPFAM" id="SSF63829">
    <property type="entry name" value="Calcium-dependent phosphotriesterase"/>
    <property type="match status" value="3"/>
</dbReference>
<dbReference type="SMART" id="SM00387">
    <property type="entry name" value="HATPase_c"/>
    <property type="match status" value="1"/>
</dbReference>
<dbReference type="SUPFAM" id="SSF55874">
    <property type="entry name" value="ATPase domain of HSP90 chaperone/DNA topoisomerase II/histidine kinase"/>
    <property type="match status" value="1"/>
</dbReference>
<dbReference type="RefSeq" id="WP_308347572.1">
    <property type="nucleotide sequence ID" value="NZ_CP129971.1"/>
</dbReference>
<keyword evidence="11" id="KW-1185">Reference proteome</keyword>
<feature type="coiled-coil region" evidence="8">
    <location>
        <begin position="824"/>
        <end position="869"/>
    </location>
</feature>
<dbReference type="InterPro" id="IPR003594">
    <property type="entry name" value="HATPase_dom"/>
</dbReference>
<name>A0AA51N9A4_9BACT</name>
<accession>A0AA51N9A4</accession>
<dbReference type="PANTHER" id="PTHR41523:SF8">
    <property type="entry name" value="ETHYLENE RESPONSE SENSOR PROTEIN"/>
    <property type="match status" value="1"/>
</dbReference>
<dbReference type="Pfam" id="PF02518">
    <property type="entry name" value="HATPase_c"/>
    <property type="match status" value="1"/>
</dbReference>
<dbReference type="Gene3D" id="2.60.40.10">
    <property type="entry name" value="Immunoglobulins"/>
    <property type="match status" value="1"/>
</dbReference>
<dbReference type="PANTHER" id="PTHR41523">
    <property type="entry name" value="TWO-COMPONENT SYSTEM SENSOR PROTEIN"/>
    <property type="match status" value="1"/>
</dbReference>
<dbReference type="GO" id="GO:0004673">
    <property type="term" value="F:protein histidine kinase activity"/>
    <property type="evidence" value="ECO:0007669"/>
    <property type="project" value="UniProtKB-EC"/>
</dbReference>
<evidence type="ECO:0000256" key="6">
    <source>
        <dbReference type="ARBA" id="ARBA00022777"/>
    </source>
</evidence>
<evidence type="ECO:0000256" key="7">
    <source>
        <dbReference type="ARBA" id="ARBA00022840"/>
    </source>
</evidence>
<dbReference type="Gene3D" id="3.30.450.20">
    <property type="entry name" value="PAS domain"/>
    <property type="match status" value="1"/>
</dbReference>
<evidence type="ECO:0000256" key="2">
    <source>
        <dbReference type="ARBA" id="ARBA00012438"/>
    </source>
</evidence>
<keyword evidence="4" id="KW-0808">Transferase</keyword>
<keyword evidence="5" id="KW-0547">Nucleotide-binding</keyword>
<keyword evidence="8" id="KW-0175">Coiled coil</keyword>
<dbReference type="EC" id="2.7.13.3" evidence="2"/>
<dbReference type="InterPro" id="IPR011123">
    <property type="entry name" value="Y_Y_Y"/>
</dbReference>
<dbReference type="AlphaFoldDB" id="A0AA51N9A4"/>
<dbReference type="Pfam" id="PF07568">
    <property type="entry name" value="HisKA_2"/>
    <property type="match status" value="1"/>
</dbReference>
<dbReference type="InterPro" id="IPR013783">
    <property type="entry name" value="Ig-like_fold"/>
</dbReference>
<protein>
    <recommendedName>
        <fullName evidence="2">histidine kinase</fullName>
        <ecNumber evidence="2">2.7.13.3</ecNumber>
    </recommendedName>
</protein>
<dbReference type="PROSITE" id="PS50109">
    <property type="entry name" value="HIS_KIN"/>
    <property type="match status" value="1"/>
</dbReference>
<dbReference type="Proteomes" id="UP001230496">
    <property type="component" value="Chromosome"/>
</dbReference>
<evidence type="ECO:0000256" key="5">
    <source>
        <dbReference type="ARBA" id="ARBA00022741"/>
    </source>
</evidence>
<evidence type="ECO:0000256" key="3">
    <source>
        <dbReference type="ARBA" id="ARBA00022553"/>
    </source>
</evidence>
<dbReference type="InterPro" id="IPR005467">
    <property type="entry name" value="His_kinase_dom"/>
</dbReference>
<dbReference type="InterPro" id="IPR015943">
    <property type="entry name" value="WD40/YVTN_repeat-like_dom_sf"/>
</dbReference>
<organism evidence="10 11">
    <name type="scientific">Marivirga salinarum</name>
    <dbReference type="NCBI Taxonomy" id="3059078"/>
    <lineage>
        <taxon>Bacteria</taxon>
        <taxon>Pseudomonadati</taxon>
        <taxon>Bacteroidota</taxon>
        <taxon>Cytophagia</taxon>
        <taxon>Cytophagales</taxon>
        <taxon>Marivirgaceae</taxon>
        <taxon>Marivirga</taxon>
    </lineage>
</organism>
<evidence type="ECO:0000313" key="11">
    <source>
        <dbReference type="Proteomes" id="UP001230496"/>
    </source>
</evidence>
<dbReference type="GO" id="GO:0005524">
    <property type="term" value="F:ATP binding"/>
    <property type="evidence" value="ECO:0007669"/>
    <property type="project" value="UniProtKB-KW"/>
</dbReference>
<evidence type="ECO:0000313" key="10">
    <source>
        <dbReference type="EMBL" id="WMN10948.1"/>
    </source>
</evidence>
<dbReference type="Gene3D" id="3.30.565.10">
    <property type="entry name" value="Histidine kinase-like ATPase, C-terminal domain"/>
    <property type="match status" value="1"/>
</dbReference>
<sequence>MKKYFSLGYFLLFYLHFLWGQQNPMEFRHLDKNDGLDQPFPYSIIQDQSGFIWIGGENGLWRYSGSEFKHFHHSVTDSNSLAYDFVWKVFEDSKGNIWAGTYGGGLSKYNPEYNQFTNYIHKKGDSTSISNNQVRGIEEDHEGNIWVGTNKGLNKLNPETEKFTRYNIKDGLADNTIRTIQQSKDNKKLFIATAVGLNILNLETNNFHFIGESTIQNEGLRYAYIYDLMETDDHKLWVATGGGLEIVDTETYEVTHIPNESTNGAGLSHSVCFSIYQNPQNPDKIWFGTMNGINFYDQNEKTFHQVKARQKNKDNIGGSSIYNVFEDRNGGVWAAVNNAGVFYSHPAFNKFDYESFLPTDTDKYLNRYTSYIDHDANTILITTYSGLIEWNPVENTHKIYQFDEGDPNSVNRMTQIQKWKENEYLISVWGNFIYHWNHQSKKLTALKNNSEDTDLKFNLRIFVDHKKRIWLGNSLKGLFQYDLENENLIPFPVSDLTDIENSGDEYIKYITEDNKNRLWIGTADGIHFYNEQDNSFKKFEASKKDEYLSNGNINHITASKNGGIWISTEVGLNYLNIEDSSFTRYFKKDGLPSNVISSSLEDGNGDLWIATASGLSKMENNGSFINYDQSDGLREEYFIFGSAFKGNNGTLYFGTSREFIHFQPDELSFNKKPPTVYFDQLEINNEVINVRSSNNKLKKALSYTKNITLNPEDYLINISYDGLNLINGNKNQYSILLDGLDEKWRPASTKKSITLSKLTPGNYTLRLKALNDENIWSKEEATLAIKVLPYWYNSDWFRILLSLSILLIVGLTLRWRFNQIKNINKKLETLVNNRTEEVMAQKEEIESQNEKLFTRNERIELLLRELNHRIKNNLQLISSILNLHSRSTDNLDAKMALTEGKLRMQALSLLHQKLYMTEKYTEVNCKEYIRELIDYLSIAFKSNYSDVNFNLDIDNFKLNLDQAVPLGLILNELVTNSLKHSGKDELIIDLIAKKEKEHIYITLKDNGKGISQKQFENSNSFGISMIKSLVDQINGKLTVGLKKGPHFILEFISKETE</sequence>
<dbReference type="InterPro" id="IPR011495">
    <property type="entry name" value="Sig_transdc_His_kin_sub2_dim/P"/>
</dbReference>
<keyword evidence="3" id="KW-0597">Phosphoprotein</keyword>
<keyword evidence="6" id="KW-0418">Kinase</keyword>
<dbReference type="InterPro" id="IPR036890">
    <property type="entry name" value="HATPase_C_sf"/>
</dbReference>
<dbReference type="KEGG" id="msaa:QYS49_36610"/>
<evidence type="ECO:0000256" key="1">
    <source>
        <dbReference type="ARBA" id="ARBA00000085"/>
    </source>
</evidence>
<feature type="domain" description="Histidine kinase" evidence="9">
    <location>
        <begin position="865"/>
        <end position="1055"/>
    </location>
</feature>
<keyword evidence="7" id="KW-0067">ATP-binding</keyword>
<dbReference type="Pfam" id="PF07494">
    <property type="entry name" value="Reg_prop"/>
    <property type="match status" value="3"/>
</dbReference>
<dbReference type="EMBL" id="CP129971">
    <property type="protein sequence ID" value="WMN10948.1"/>
    <property type="molecule type" value="Genomic_DNA"/>
</dbReference>
<dbReference type="Gene3D" id="2.130.10.10">
    <property type="entry name" value="YVTN repeat-like/Quinoprotein amine dehydrogenase"/>
    <property type="match status" value="2"/>
</dbReference>
<evidence type="ECO:0000256" key="8">
    <source>
        <dbReference type="SAM" id="Coils"/>
    </source>
</evidence>
<gene>
    <name evidence="10" type="ORF">QYS49_36610</name>
</gene>
<dbReference type="InterPro" id="IPR011110">
    <property type="entry name" value="Reg_prop"/>
</dbReference>
<proteinExistence type="predicted"/>
<evidence type="ECO:0000256" key="4">
    <source>
        <dbReference type="ARBA" id="ARBA00022679"/>
    </source>
</evidence>
<evidence type="ECO:0000259" key="9">
    <source>
        <dbReference type="PROSITE" id="PS50109"/>
    </source>
</evidence>
<comment type="catalytic activity">
    <reaction evidence="1">
        <text>ATP + protein L-histidine = ADP + protein N-phospho-L-histidine.</text>
        <dbReference type="EC" id="2.7.13.3"/>
    </reaction>
</comment>
<dbReference type="Pfam" id="PF07495">
    <property type="entry name" value="Y_Y_Y"/>
    <property type="match status" value="1"/>
</dbReference>
<reference evidence="10 11" key="1">
    <citation type="submission" date="2023-08" db="EMBL/GenBank/DDBJ databases">
        <title>Comparative genomics and taxonomic characterization of three novel marine species of genus Marivirga.</title>
        <authorList>
            <person name="Muhammad N."/>
            <person name="Kim S.-G."/>
        </authorList>
    </citation>
    <scope>NUCLEOTIDE SEQUENCE [LARGE SCALE GENOMIC DNA]</scope>
    <source>
        <strain evidence="10 11">BDSF4-3</strain>
    </source>
</reference>